<dbReference type="InterPro" id="IPR009100">
    <property type="entry name" value="AcylCoA_DH/oxidase_NM_dom_sf"/>
</dbReference>
<comment type="caution">
    <text evidence="5">The sequence shown here is derived from an EMBL/GenBank/DDBJ whole genome shotgun (WGS) entry which is preliminary data.</text>
</comment>
<evidence type="ECO:0000313" key="6">
    <source>
        <dbReference type="Proteomes" id="UP001161325"/>
    </source>
</evidence>
<evidence type="ECO:0000259" key="3">
    <source>
        <dbReference type="Pfam" id="PF02771"/>
    </source>
</evidence>
<sequence>MTTSQQPTAAGAPSAYTAALDAPPAVDESLLARARSIEEIVRAHADDAERDRRLARPVLDALRDAGLFRLFTPRALGGLEADPVSVAHAAEILAGYDSAAAWALQAGNTGAWWTSRFSDAGVTELFADGPDLVLAASFSPPHRAVAVPGGYRLTGRGPLASGIHDAPWVMMTGVVFDGEQPRMTADGPQVVALVMRTREVQIPDTWHSLGMRGTDSAHVSAEDVFVPTARSYVLSPEVALRAPFDGPLYRLPAPTSVSVFIVPVALAIARGALDALAELAHRKTPLGASRTLRHRATVQAALADGEAQWRAARLLFHDALATAWRRALAGEPATLRHRADLMLAGTHAVQTAARVTDLMHRMGGTAGIYAGSRLERCLRDAQTVRHHGFLGEARLETVGQVYLDVAPEFVMVAF</sequence>
<dbReference type="InterPro" id="IPR037069">
    <property type="entry name" value="AcylCoA_DH/ox_N_sf"/>
</dbReference>
<dbReference type="GO" id="GO:0005737">
    <property type="term" value="C:cytoplasm"/>
    <property type="evidence" value="ECO:0007669"/>
    <property type="project" value="TreeGrafter"/>
</dbReference>
<evidence type="ECO:0000256" key="2">
    <source>
        <dbReference type="ARBA" id="ARBA00049661"/>
    </source>
</evidence>
<dbReference type="Gene3D" id="2.40.110.10">
    <property type="entry name" value="Butyryl-CoA Dehydrogenase, subunit A, domain 2"/>
    <property type="match status" value="1"/>
</dbReference>
<dbReference type="InterPro" id="IPR036250">
    <property type="entry name" value="AcylCo_DH-like_C"/>
</dbReference>
<dbReference type="PIRSF" id="PIRSF016578">
    <property type="entry name" value="HsaA"/>
    <property type="match status" value="1"/>
</dbReference>
<dbReference type="InterPro" id="IPR050741">
    <property type="entry name" value="Acyl-CoA_dehydrogenase"/>
</dbReference>
<dbReference type="SUPFAM" id="SSF47203">
    <property type="entry name" value="Acyl-CoA dehydrogenase C-terminal domain-like"/>
    <property type="match status" value="1"/>
</dbReference>
<protein>
    <recommendedName>
        <fullName evidence="7">Flavin-dependent monooxygenase, oxygenase subunit HsaA</fullName>
    </recommendedName>
</protein>
<keyword evidence="6" id="KW-1185">Reference proteome</keyword>
<dbReference type="RefSeq" id="WP_284349199.1">
    <property type="nucleotide sequence ID" value="NZ_BRXS01000002.1"/>
</dbReference>
<dbReference type="Pfam" id="PF02771">
    <property type="entry name" value="Acyl-CoA_dh_N"/>
    <property type="match status" value="1"/>
</dbReference>
<evidence type="ECO:0000313" key="5">
    <source>
        <dbReference type="EMBL" id="GLC24753.1"/>
    </source>
</evidence>
<dbReference type="Proteomes" id="UP001161325">
    <property type="component" value="Unassembled WGS sequence"/>
</dbReference>
<dbReference type="PANTHER" id="PTHR48083">
    <property type="entry name" value="MEDIUM-CHAIN SPECIFIC ACYL-COA DEHYDROGENASE, MITOCHONDRIAL-RELATED"/>
    <property type="match status" value="1"/>
</dbReference>
<proteinExistence type="inferred from homology"/>
<dbReference type="GO" id="GO:0003995">
    <property type="term" value="F:acyl-CoA dehydrogenase activity"/>
    <property type="evidence" value="ECO:0007669"/>
    <property type="project" value="TreeGrafter"/>
</dbReference>
<dbReference type="InterPro" id="IPR013107">
    <property type="entry name" value="Acyl-CoA_DH_C"/>
</dbReference>
<reference evidence="5" key="1">
    <citation type="submission" date="2022-08" db="EMBL/GenBank/DDBJ databases">
        <title>Draft genome sequencing of Roseisolibacter agri AW1220.</title>
        <authorList>
            <person name="Tobiishi Y."/>
            <person name="Tonouchi A."/>
        </authorList>
    </citation>
    <scope>NUCLEOTIDE SEQUENCE</scope>
    <source>
        <strain evidence="5">AW1220</strain>
    </source>
</reference>
<name>A0AA37QDL2_9BACT</name>
<dbReference type="GO" id="GO:0033539">
    <property type="term" value="P:fatty acid beta-oxidation using acyl-CoA dehydrogenase"/>
    <property type="evidence" value="ECO:0007669"/>
    <property type="project" value="TreeGrafter"/>
</dbReference>
<organism evidence="5 6">
    <name type="scientific">Roseisolibacter agri</name>
    <dbReference type="NCBI Taxonomy" id="2014610"/>
    <lineage>
        <taxon>Bacteria</taxon>
        <taxon>Pseudomonadati</taxon>
        <taxon>Gemmatimonadota</taxon>
        <taxon>Gemmatimonadia</taxon>
        <taxon>Gemmatimonadales</taxon>
        <taxon>Gemmatimonadaceae</taxon>
        <taxon>Roseisolibacter</taxon>
    </lineage>
</organism>
<evidence type="ECO:0008006" key="7">
    <source>
        <dbReference type="Google" id="ProtNLM"/>
    </source>
</evidence>
<accession>A0AA37QDL2</accession>
<evidence type="ECO:0000256" key="1">
    <source>
        <dbReference type="ARBA" id="ARBA00023002"/>
    </source>
</evidence>
<dbReference type="Gene3D" id="1.20.140.10">
    <property type="entry name" value="Butyryl-CoA Dehydrogenase, subunit A, domain 3"/>
    <property type="match status" value="1"/>
</dbReference>
<comment type="similarity">
    <text evidence="2">Belongs to the HpaH/HsaA monooxygenase family.</text>
</comment>
<keyword evidence="1" id="KW-0560">Oxidoreductase</keyword>
<dbReference type="Pfam" id="PF08028">
    <property type="entry name" value="Acyl-CoA_dh_2"/>
    <property type="match status" value="1"/>
</dbReference>
<evidence type="ECO:0000259" key="4">
    <source>
        <dbReference type="Pfam" id="PF08028"/>
    </source>
</evidence>
<feature type="domain" description="Acyl-CoA dehydrogenase/oxidase N-terminal" evidence="3">
    <location>
        <begin position="37"/>
        <end position="111"/>
    </location>
</feature>
<dbReference type="Gene3D" id="1.10.540.10">
    <property type="entry name" value="Acyl-CoA dehydrogenase/oxidase, N-terminal domain"/>
    <property type="match status" value="1"/>
</dbReference>
<gene>
    <name evidence="5" type="ORF">rosag_12660</name>
</gene>
<dbReference type="SUPFAM" id="SSF56645">
    <property type="entry name" value="Acyl-CoA dehydrogenase NM domain-like"/>
    <property type="match status" value="1"/>
</dbReference>
<dbReference type="AlphaFoldDB" id="A0AA37QDL2"/>
<dbReference type="PANTHER" id="PTHR48083:SF5">
    <property type="entry name" value="NRGC PROTEIN"/>
    <property type="match status" value="1"/>
</dbReference>
<dbReference type="InterPro" id="IPR013786">
    <property type="entry name" value="AcylCoA_DH/ox_N"/>
</dbReference>
<feature type="domain" description="Acyl-CoA dehydrogenase C-terminal" evidence="4">
    <location>
        <begin position="261"/>
        <end position="389"/>
    </location>
</feature>
<dbReference type="GO" id="GO:0050660">
    <property type="term" value="F:flavin adenine dinucleotide binding"/>
    <property type="evidence" value="ECO:0007669"/>
    <property type="project" value="InterPro"/>
</dbReference>
<dbReference type="EMBL" id="BRXS01000002">
    <property type="protein sequence ID" value="GLC24753.1"/>
    <property type="molecule type" value="Genomic_DNA"/>
</dbReference>
<dbReference type="InterPro" id="IPR046373">
    <property type="entry name" value="Acyl-CoA_Oxase/DH_mid-dom_sf"/>
</dbReference>